<dbReference type="InterPro" id="IPR007188">
    <property type="entry name" value="ARPC2"/>
</dbReference>
<dbReference type="PANTHER" id="PTHR12058">
    <property type="entry name" value="ARP2/3 COMPLEX 34 KDA SUBUNIT"/>
    <property type="match status" value="1"/>
</dbReference>
<evidence type="ECO:0000256" key="3">
    <source>
        <dbReference type="ARBA" id="ARBA00022490"/>
    </source>
</evidence>
<dbReference type="Proteomes" id="UP000076078">
    <property type="component" value="Unassembled WGS sequence"/>
</dbReference>
<dbReference type="GO" id="GO:0034314">
    <property type="term" value="P:Arp2/3 complex-mediated actin nucleation"/>
    <property type="evidence" value="ECO:0007669"/>
    <property type="project" value="InterPro"/>
</dbReference>
<keyword evidence="8" id="KW-1185">Reference proteome</keyword>
<accession>A0A152A0Q5</accession>
<evidence type="ECO:0000256" key="1">
    <source>
        <dbReference type="ARBA" id="ARBA00004245"/>
    </source>
</evidence>
<dbReference type="InParanoid" id="A0A152A0Q5"/>
<comment type="similarity">
    <text evidence="2 6">Belongs to the ARPC2 family.</text>
</comment>
<comment type="function">
    <text evidence="6">Functions as actin-binding component of the Arp2/3 complex which is involved in regulation of actin polymerization and together with an activating nucleation-promoting factor (NPF) mediates the formation of branched actin networks.</text>
</comment>
<dbReference type="STRING" id="361077.A0A152A0Q5"/>
<dbReference type="InterPro" id="IPR034666">
    <property type="entry name" value="ARPC2/4"/>
</dbReference>
<keyword evidence="3 6" id="KW-0963">Cytoplasm</keyword>
<dbReference type="GO" id="GO:0030041">
    <property type="term" value="P:actin filament polymerization"/>
    <property type="evidence" value="ECO:0007669"/>
    <property type="project" value="InterPro"/>
</dbReference>
<dbReference type="PANTHER" id="PTHR12058:SF0">
    <property type="entry name" value="ACTIN-RELATED PROTEIN 2_3 COMPLEX SUBUNIT 2"/>
    <property type="match status" value="1"/>
</dbReference>
<dbReference type="GO" id="GO:0005885">
    <property type="term" value="C:Arp2/3 protein complex"/>
    <property type="evidence" value="ECO:0007669"/>
    <property type="project" value="InterPro"/>
</dbReference>
<dbReference type="GO" id="GO:0051015">
    <property type="term" value="F:actin filament binding"/>
    <property type="evidence" value="ECO:0007669"/>
    <property type="project" value="TreeGrafter"/>
</dbReference>
<protein>
    <recommendedName>
        <fullName evidence="6">Arp2/3 complex 34 kDa subunit</fullName>
    </recommendedName>
</protein>
<reference evidence="7 8" key="1">
    <citation type="submission" date="2015-12" db="EMBL/GenBank/DDBJ databases">
        <title>Dictyostelia acquired genes for synthesis and detection of signals that induce cell-type specialization by lateral gene transfer from prokaryotes.</title>
        <authorList>
            <person name="Gloeckner G."/>
            <person name="Schaap P."/>
        </authorList>
    </citation>
    <scope>NUCLEOTIDE SEQUENCE [LARGE SCALE GENOMIC DNA]</scope>
    <source>
        <strain evidence="7 8">TK</strain>
    </source>
</reference>
<dbReference type="AlphaFoldDB" id="A0A152A0Q5"/>
<keyword evidence="5 6" id="KW-0206">Cytoskeleton</keyword>
<dbReference type="OMA" id="HYHISAS"/>
<comment type="subcellular location">
    <subcellularLocation>
        <location evidence="1 6">Cytoplasm</location>
        <location evidence="1 6">Cytoskeleton</location>
    </subcellularLocation>
</comment>
<keyword evidence="4 6" id="KW-0009">Actin-binding</keyword>
<evidence type="ECO:0000256" key="6">
    <source>
        <dbReference type="RuleBase" id="RU364015"/>
    </source>
</evidence>
<dbReference type="EMBL" id="LODT01000020">
    <property type="protein sequence ID" value="KYQ99805.1"/>
    <property type="molecule type" value="Genomic_DNA"/>
</dbReference>
<dbReference type="SUPFAM" id="SSF69645">
    <property type="entry name" value="Arp2/3 complex subunits"/>
    <property type="match status" value="2"/>
</dbReference>
<evidence type="ECO:0000256" key="2">
    <source>
        <dbReference type="ARBA" id="ARBA00007192"/>
    </source>
</evidence>
<name>A0A152A0Q5_TIELA</name>
<comment type="subunit">
    <text evidence="6">Component of the Arp2/3 complex.</text>
</comment>
<dbReference type="FunCoup" id="A0A152A0Q5">
    <property type="interactions" value="613"/>
</dbReference>
<dbReference type="Pfam" id="PF04045">
    <property type="entry name" value="P34-Arc"/>
    <property type="match status" value="1"/>
</dbReference>
<comment type="caution">
    <text evidence="7">The sequence shown here is derived from an EMBL/GenBank/DDBJ whole genome shotgun (WGS) entry which is preliminary data.</text>
</comment>
<dbReference type="GO" id="GO:0005200">
    <property type="term" value="F:structural constituent of cytoskeleton"/>
    <property type="evidence" value="ECO:0007669"/>
    <property type="project" value="TreeGrafter"/>
</dbReference>
<evidence type="ECO:0000256" key="5">
    <source>
        <dbReference type="ARBA" id="ARBA00023212"/>
    </source>
</evidence>
<sequence>MILLETGNRILYEEVLSFFENQAKKVDTVFADFDGCKFNVKTNEDKSKLLVSISFKATADLLKHGGSNLIKTIYGAMVQGSAEPGYDMTLAVPATFNGNKTELATSISLFKRNLVSAPFLMAFSAIEAKKTIDIISVDYRSEETFYIKTQGDNVIVVFDIHFKDADDIILSKIFLQSFVDARKTLNNTPAITFSQKDPPLELKGVRGVRTGAAHGFVSFVLFPAHLKKPQETADLIQTFRDYLHYHIKCAKGYMHTSMRNRLMLSNVLSLVNSLNRIKIFSHTPPNQSCFSIAIPPKTIQKKSNLLLVHINNKQKNKIISQPLLNSLIG</sequence>
<evidence type="ECO:0000313" key="7">
    <source>
        <dbReference type="EMBL" id="KYQ99805.1"/>
    </source>
</evidence>
<proteinExistence type="inferred from homology"/>
<evidence type="ECO:0000256" key="4">
    <source>
        <dbReference type="ARBA" id="ARBA00023203"/>
    </source>
</evidence>
<dbReference type="Gene3D" id="3.30.1460.20">
    <property type="match status" value="2"/>
</dbReference>
<evidence type="ECO:0000313" key="8">
    <source>
        <dbReference type="Proteomes" id="UP000076078"/>
    </source>
</evidence>
<organism evidence="7 8">
    <name type="scientific">Tieghemostelium lacteum</name>
    <name type="common">Slime mold</name>
    <name type="synonym">Dictyostelium lacteum</name>
    <dbReference type="NCBI Taxonomy" id="361077"/>
    <lineage>
        <taxon>Eukaryota</taxon>
        <taxon>Amoebozoa</taxon>
        <taxon>Evosea</taxon>
        <taxon>Eumycetozoa</taxon>
        <taxon>Dictyostelia</taxon>
        <taxon>Dictyosteliales</taxon>
        <taxon>Raperosteliaceae</taxon>
        <taxon>Tieghemostelium</taxon>
    </lineage>
</organism>
<dbReference type="OrthoDB" id="148331at2759"/>
<gene>
    <name evidence="7" type="ORF">DLAC_03754</name>
</gene>